<evidence type="ECO:0000256" key="3">
    <source>
        <dbReference type="ARBA" id="ARBA00022705"/>
    </source>
</evidence>
<evidence type="ECO:0000313" key="11">
    <source>
        <dbReference type="EMBL" id="ARU18286.1"/>
    </source>
</evidence>
<sequence>MVDGTHAVTGWTTAIGKQSRTDRAQALFEIESAYTFHLRREYHENAADIDTARFFKPMLAHKYEEFAPGYAQPKLDGIRCIARAEGLFTREGRPINGAPHIHLHLAPLFEADPDLILDGELYNHALKDDFNTIVSMVRRKVPDASHLEKSCELVQFHVYDLPSSPVAFGERMDTVTSLLDNLKAPTLVPVPTELIDSQQAYDAFHGQWIEQGYEGSMWRSDTVYEQKRTKMLRKRKDFSDEEYPCLEIREGEGNWAGLAKSVICQLPDGRTFGATIRGDKKRAAALLHETHRVVTVRYFHLTPDGIPRFPVVTKFWGEEREM</sequence>
<keyword evidence="12" id="KW-1185">Reference proteome</keyword>
<keyword evidence="3" id="KW-0235">DNA replication</keyword>
<evidence type="ECO:0000259" key="10">
    <source>
        <dbReference type="Pfam" id="PF14743"/>
    </source>
</evidence>
<feature type="domain" description="ATP-dependent DNA ligase family profile" evidence="9">
    <location>
        <begin position="57"/>
        <end position="232"/>
    </location>
</feature>
<dbReference type="GO" id="GO:0005524">
    <property type="term" value="F:ATP binding"/>
    <property type="evidence" value="ECO:0007669"/>
    <property type="project" value="InterPro"/>
</dbReference>
<organism evidence="11 12">
    <name type="scientific">Croceicoccus marinus</name>
    <dbReference type="NCBI Taxonomy" id="450378"/>
    <lineage>
        <taxon>Bacteria</taxon>
        <taxon>Pseudomonadati</taxon>
        <taxon>Pseudomonadota</taxon>
        <taxon>Alphaproteobacteria</taxon>
        <taxon>Sphingomonadales</taxon>
        <taxon>Erythrobacteraceae</taxon>
        <taxon>Croceicoccus</taxon>
    </lineage>
</organism>
<name>A0A217EYT0_9SPHN</name>
<evidence type="ECO:0000256" key="7">
    <source>
        <dbReference type="ARBA" id="ARBA00034003"/>
    </source>
</evidence>
<protein>
    <recommendedName>
        <fullName evidence="6">Polydeoxyribonucleotide synthase [ATP]</fullName>
    </recommendedName>
</protein>
<evidence type="ECO:0000313" key="12">
    <source>
        <dbReference type="Proteomes" id="UP000195807"/>
    </source>
</evidence>
<dbReference type="GO" id="GO:0006310">
    <property type="term" value="P:DNA recombination"/>
    <property type="evidence" value="ECO:0007669"/>
    <property type="project" value="InterPro"/>
</dbReference>
<dbReference type="PANTHER" id="PTHR47810:SF5">
    <property type="entry name" value="LIGASE, PUTATIVE-RELATED"/>
    <property type="match status" value="1"/>
</dbReference>
<dbReference type="EMBL" id="CP019604">
    <property type="protein sequence ID" value="ARU18286.1"/>
    <property type="molecule type" value="Genomic_DNA"/>
</dbReference>
<feature type="domain" description="DNA ligase OB-like" evidence="10">
    <location>
        <begin position="250"/>
        <end position="313"/>
    </location>
</feature>
<dbReference type="SUPFAM" id="SSF56091">
    <property type="entry name" value="DNA ligase/mRNA capping enzyme, catalytic domain"/>
    <property type="match status" value="1"/>
</dbReference>
<dbReference type="AlphaFoldDB" id="A0A217EYT0"/>
<comment type="subcellular location">
    <subcellularLocation>
        <location evidence="1">Virion</location>
    </subcellularLocation>
</comment>
<dbReference type="Gene3D" id="3.30.470.30">
    <property type="entry name" value="DNA ligase/mRNA capping enzyme"/>
    <property type="match status" value="1"/>
</dbReference>
<dbReference type="Proteomes" id="UP000195807">
    <property type="component" value="Plasmid pCME4A9II"/>
</dbReference>
<evidence type="ECO:0000256" key="8">
    <source>
        <dbReference type="ARBA" id="ARBA00046002"/>
    </source>
</evidence>
<dbReference type="CDD" id="cd07896">
    <property type="entry name" value="Adenylation_kDNA_ligase_like"/>
    <property type="match status" value="1"/>
</dbReference>
<dbReference type="GO" id="GO:0006281">
    <property type="term" value="P:DNA repair"/>
    <property type="evidence" value="ECO:0007669"/>
    <property type="project" value="UniProtKB-KW"/>
</dbReference>
<dbReference type="GO" id="GO:0006260">
    <property type="term" value="P:DNA replication"/>
    <property type="evidence" value="ECO:0007669"/>
    <property type="project" value="UniProtKB-KW"/>
</dbReference>
<dbReference type="KEGG" id="cman:A9D14_18190"/>
<dbReference type="InterPro" id="IPR050326">
    <property type="entry name" value="NAD_dep_DNA_ligaseB"/>
</dbReference>
<dbReference type="STRING" id="450378.GCA_001661675_03655"/>
<evidence type="ECO:0000256" key="6">
    <source>
        <dbReference type="ARBA" id="ARBA00032896"/>
    </source>
</evidence>
<keyword evidence="4" id="KW-0227">DNA damage</keyword>
<dbReference type="InterPro" id="IPR012340">
    <property type="entry name" value="NA-bd_OB-fold"/>
</dbReference>
<evidence type="ECO:0000256" key="5">
    <source>
        <dbReference type="ARBA" id="ARBA00023204"/>
    </source>
</evidence>
<keyword evidence="5" id="KW-0234">DNA repair</keyword>
<reference evidence="11 12" key="1">
    <citation type="submission" date="2017-01" db="EMBL/GenBank/DDBJ databases">
        <title>Complete genome sequence of esterase-producing bacterium Croceicoccus marinus E4A9.</title>
        <authorList>
            <person name="Wu Y.-H."/>
            <person name="Cheng H."/>
            <person name="Xu L."/>
            <person name="Huo Y.-Y."/>
            <person name="Wang C.-S."/>
            <person name="Xu X.-W."/>
        </authorList>
    </citation>
    <scope>NUCLEOTIDE SEQUENCE [LARGE SCALE GENOMIC DNA]</scope>
    <source>
        <strain evidence="11 12">E4A9</strain>
        <plasmid evidence="12">Plasmid pcme4a9ii</plasmid>
    </source>
</reference>
<accession>A0A217EYT0</accession>
<dbReference type="InterPro" id="IPR029319">
    <property type="entry name" value="DNA_ligase_OB"/>
</dbReference>
<evidence type="ECO:0000256" key="4">
    <source>
        <dbReference type="ARBA" id="ARBA00022763"/>
    </source>
</evidence>
<dbReference type="SUPFAM" id="SSF50249">
    <property type="entry name" value="Nucleic acid-binding proteins"/>
    <property type="match status" value="1"/>
</dbReference>
<geneLocation type="plasmid" evidence="12">
    <name>pcme4a9ii</name>
</geneLocation>
<comment type="catalytic activity">
    <reaction evidence="7">
        <text>ATP + (deoxyribonucleotide)n-3'-hydroxyl + 5'-phospho-(deoxyribonucleotide)m = (deoxyribonucleotide)n+m + AMP + diphosphate.</text>
        <dbReference type="EC" id="6.5.1.1"/>
    </reaction>
</comment>
<evidence type="ECO:0000259" key="9">
    <source>
        <dbReference type="Pfam" id="PF01068"/>
    </source>
</evidence>
<dbReference type="Pfam" id="PF14743">
    <property type="entry name" value="DNA_ligase_OB_2"/>
    <property type="match status" value="1"/>
</dbReference>
<proteinExistence type="predicted"/>
<keyword evidence="11" id="KW-0614">Plasmid</keyword>
<dbReference type="GO" id="GO:0003910">
    <property type="term" value="F:DNA ligase (ATP) activity"/>
    <property type="evidence" value="ECO:0007669"/>
    <property type="project" value="UniProtKB-EC"/>
</dbReference>
<dbReference type="Pfam" id="PF01068">
    <property type="entry name" value="DNA_ligase_A_M"/>
    <property type="match status" value="1"/>
</dbReference>
<keyword evidence="2" id="KW-0436">Ligase</keyword>
<evidence type="ECO:0000256" key="1">
    <source>
        <dbReference type="ARBA" id="ARBA00004328"/>
    </source>
</evidence>
<dbReference type="PANTHER" id="PTHR47810">
    <property type="entry name" value="DNA LIGASE"/>
    <property type="match status" value="1"/>
</dbReference>
<gene>
    <name evidence="11" type="ORF">A9D14_18190</name>
</gene>
<evidence type="ECO:0000256" key="2">
    <source>
        <dbReference type="ARBA" id="ARBA00022598"/>
    </source>
</evidence>
<comment type="function">
    <text evidence="8">Very low-fidelity DNA ligase that seals nicks in double-stranded DNA during DNA repair. Together with the viral repair DNA polymerase X, fills the single nucleotide gaps generated by the AP endonuclease. It is not essential for viral replication and recombination. Displays a very low adenylation activity towards DNA with 3'-dideoxy- or 3'-amino-terminated nicks compared to regular nick DNA.</text>
</comment>
<dbReference type="InterPro" id="IPR012310">
    <property type="entry name" value="DNA_ligase_ATP-dep_cent"/>
</dbReference>